<evidence type="ECO:0000259" key="1">
    <source>
        <dbReference type="Pfam" id="PF02627"/>
    </source>
</evidence>
<dbReference type="InterPro" id="IPR029032">
    <property type="entry name" value="AhpD-like"/>
</dbReference>
<feature type="domain" description="Carboxymuconolactone decarboxylase-like" evidence="1">
    <location>
        <begin position="74"/>
        <end position="127"/>
    </location>
</feature>
<dbReference type="Proteomes" id="UP000267164">
    <property type="component" value="Chromosome"/>
</dbReference>
<dbReference type="GO" id="GO:0051920">
    <property type="term" value="F:peroxiredoxin activity"/>
    <property type="evidence" value="ECO:0007669"/>
    <property type="project" value="InterPro"/>
</dbReference>
<gene>
    <name evidence="2" type="ORF">D7D52_05810</name>
</gene>
<keyword evidence="3" id="KW-1185">Reference proteome</keyword>
<dbReference type="OrthoDB" id="3667834at2"/>
<reference evidence="2 3" key="1">
    <citation type="submission" date="2018-09" db="EMBL/GenBank/DDBJ databases">
        <title>Nocardia yunnanensis sp. nov., an actinomycete isolated from a soil sample.</title>
        <authorList>
            <person name="Zhang J."/>
        </authorList>
    </citation>
    <scope>NUCLEOTIDE SEQUENCE [LARGE SCALE GENOMIC DNA]</scope>
    <source>
        <strain evidence="2 3">CFHS0054</strain>
    </source>
</reference>
<dbReference type="SUPFAM" id="SSF69118">
    <property type="entry name" value="AhpD-like"/>
    <property type="match status" value="1"/>
</dbReference>
<dbReference type="PANTHER" id="PTHR35446:SF2">
    <property type="entry name" value="CARBOXYMUCONOLACTONE DECARBOXYLASE-LIKE DOMAIN-CONTAINING PROTEIN"/>
    <property type="match status" value="1"/>
</dbReference>
<dbReference type="KEGG" id="nyu:D7D52_05810"/>
<dbReference type="RefSeq" id="WP_120735385.1">
    <property type="nucleotide sequence ID" value="NZ_CP032568.1"/>
</dbReference>
<keyword evidence="2" id="KW-0575">Peroxidase</keyword>
<sequence length="205" mass="22803">MSEVRGANSEVRSVEIDRRPPGFTQEQLDWVPWVEPIRLADADDAQRPLLEGGRGIGPYFRLLARNAAVLTHRSANDKEIFYGRDGLTRAERELAATVTSRHNGCEYCASVHSRFTSALSKRPGDVQRLLDEGNGVRIDERWDAIIDFVDALAATPPRATADHLKRLRELGFGDVELHDLVLSTASFSWANRLMLTLGEPEVPAA</sequence>
<dbReference type="PANTHER" id="PTHR35446">
    <property type="entry name" value="SI:CH211-175M2.5"/>
    <property type="match status" value="1"/>
</dbReference>
<proteinExistence type="predicted"/>
<dbReference type="Pfam" id="PF02627">
    <property type="entry name" value="CMD"/>
    <property type="match status" value="1"/>
</dbReference>
<dbReference type="EMBL" id="CP032568">
    <property type="protein sequence ID" value="AYF73453.1"/>
    <property type="molecule type" value="Genomic_DNA"/>
</dbReference>
<dbReference type="InterPro" id="IPR004675">
    <property type="entry name" value="AhpD_core"/>
</dbReference>
<name>A0A386Z8F4_9NOCA</name>
<dbReference type="Gene3D" id="1.20.1290.10">
    <property type="entry name" value="AhpD-like"/>
    <property type="match status" value="1"/>
</dbReference>
<dbReference type="InterPro" id="IPR010195">
    <property type="entry name" value="Uncharacterised_peroxidase-rel"/>
</dbReference>
<accession>A0A386Z8F4</accession>
<protein>
    <submittedName>
        <fullName evidence="2">Alkylhydroperoxidase domain protein</fullName>
    </submittedName>
</protein>
<dbReference type="InterPro" id="IPR003779">
    <property type="entry name" value="CMD-like"/>
</dbReference>
<organism evidence="2 3">
    <name type="scientific">Nocardia yunnanensis</name>
    <dbReference type="NCBI Taxonomy" id="2382165"/>
    <lineage>
        <taxon>Bacteria</taxon>
        <taxon>Bacillati</taxon>
        <taxon>Actinomycetota</taxon>
        <taxon>Actinomycetes</taxon>
        <taxon>Mycobacteriales</taxon>
        <taxon>Nocardiaceae</taxon>
        <taxon>Nocardia</taxon>
    </lineage>
</organism>
<dbReference type="AlphaFoldDB" id="A0A386Z8F4"/>
<dbReference type="NCBIfam" id="TIGR01926">
    <property type="entry name" value="peroxid_rel"/>
    <property type="match status" value="1"/>
</dbReference>
<evidence type="ECO:0000313" key="2">
    <source>
        <dbReference type="EMBL" id="AYF73453.1"/>
    </source>
</evidence>
<evidence type="ECO:0000313" key="3">
    <source>
        <dbReference type="Proteomes" id="UP000267164"/>
    </source>
</evidence>
<keyword evidence="2" id="KW-0560">Oxidoreductase</keyword>
<dbReference type="NCBIfam" id="TIGR00778">
    <property type="entry name" value="ahpD_dom"/>
    <property type="match status" value="1"/>
</dbReference>